<protein>
    <submittedName>
        <fullName evidence="1">Uncharacterized protein</fullName>
    </submittedName>
</protein>
<evidence type="ECO:0000313" key="2">
    <source>
        <dbReference type="Proteomes" id="UP000000305"/>
    </source>
</evidence>
<organism evidence="1 2">
    <name type="scientific">Daphnia pulex</name>
    <name type="common">Water flea</name>
    <dbReference type="NCBI Taxonomy" id="6669"/>
    <lineage>
        <taxon>Eukaryota</taxon>
        <taxon>Metazoa</taxon>
        <taxon>Ecdysozoa</taxon>
        <taxon>Arthropoda</taxon>
        <taxon>Crustacea</taxon>
        <taxon>Branchiopoda</taxon>
        <taxon>Diplostraca</taxon>
        <taxon>Cladocera</taxon>
        <taxon>Anomopoda</taxon>
        <taxon>Daphniidae</taxon>
        <taxon>Daphnia</taxon>
    </lineage>
</organism>
<dbReference type="AlphaFoldDB" id="E9G189"/>
<gene>
    <name evidence="1" type="ORF">DAPPUDRAFT_307799</name>
</gene>
<dbReference type="EMBL" id="GL732529">
    <property type="protein sequence ID" value="EFX86628.1"/>
    <property type="molecule type" value="Genomic_DNA"/>
</dbReference>
<name>E9G189_DAPPU</name>
<sequence length="68" mass="8304">MQLSNELVYFHPSRMEKIRNELAHYSGGCIKGYFHRRFHTRLQGEKIFQNCKEQTMTEARERERNCRL</sequence>
<reference evidence="1 2" key="1">
    <citation type="journal article" date="2011" name="Science">
        <title>The ecoresponsive genome of Daphnia pulex.</title>
        <authorList>
            <person name="Colbourne J.K."/>
            <person name="Pfrender M.E."/>
            <person name="Gilbert D."/>
            <person name="Thomas W.K."/>
            <person name="Tucker A."/>
            <person name="Oakley T.H."/>
            <person name="Tokishita S."/>
            <person name="Aerts A."/>
            <person name="Arnold G.J."/>
            <person name="Basu M.K."/>
            <person name="Bauer D.J."/>
            <person name="Caceres C.E."/>
            <person name="Carmel L."/>
            <person name="Casola C."/>
            <person name="Choi J.H."/>
            <person name="Detter J.C."/>
            <person name="Dong Q."/>
            <person name="Dusheyko S."/>
            <person name="Eads B.D."/>
            <person name="Frohlich T."/>
            <person name="Geiler-Samerotte K.A."/>
            <person name="Gerlach D."/>
            <person name="Hatcher P."/>
            <person name="Jogdeo S."/>
            <person name="Krijgsveld J."/>
            <person name="Kriventseva E.V."/>
            <person name="Kultz D."/>
            <person name="Laforsch C."/>
            <person name="Lindquist E."/>
            <person name="Lopez J."/>
            <person name="Manak J.R."/>
            <person name="Muller J."/>
            <person name="Pangilinan J."/>
            <person name="Patwardhan R.P."/>
            <person name="Pitluck S."/>
            <person name="Pritham E.J."/>
            <person name="Rechtsteiner A."/>
            <person name="Rho M."/>
            <person name="Rogozin I.B."/>
            <person name="Sakarya O."/>
            <person name="Salamov A."/>
            <person name="Schaack S."/>
            <person name="Shapiro H."/>
            <person name="Shiga Y."/>
            <person name="Skalitzky C."/>
            <person name="Smith Z."/>
            <person name="Souvorov A."/>
            <person name="Sung W."/>
            <person name="Tang Z."/>
            <person name="Tsuchiya D."/>
            <person name="Tu H."/>
            <person name="Vos H."/>
            <person name="Wang M."/>
            <person name="Wolf Y.I."/>
            <person name="Yamagata H."/>
            <person name="Yamada T."/>
            <person name="Ye Y."/>
            <person name="Shaw J.R."/>
            <person name="Andrews J."/>
            <person name="Crease T.J."/>
            <person name="Tang H."/>
            <person name="Lucas S.M."/>
            <person name="Robertson H.M."/>
            <person name="Bork P."/>
            <person name="Koonin E.V."/>
            <person name="Zdobnov E.M."/>
            <person name="Grigoriev I.V."/>
            <person name="Lynch M."/>
            <person name="Boore J.L."/>
        </authorList>
    </citation>
    <scope>NUCLEOTIDE SEQUENCE [LARGE SCALE GENOMIC DNA]</scope>
</reference>
<accession>E9G189</accession>
<dbReference type="Proteomes" id="UP000000305">
    <property type="component" value="Unassembled WGS sequence"/>
</dbReference>
<dbReference type="InParanoid" id="E9G189"/>
<proteinExistence type="predicted"/>
<dbReference type="KEGG" id="dpx:DAPPUDRAFT_307799"/>
<dbReference type="HOGENOM" id="CLU_2796577_0_0_1"/>
<evidence type="ECO:0000313" key="1">
    <source>
        <dbReference type="EMBL" id="EFX86628.1"/>
    </source>
</evidence>
<keyword evidence="2" id="KW-1185">Reference proteome</keyword>